<dbReference type="Pfam" id="PF07859">
    <property type="entry name" value="Abhydrolase_3"/>
    <property type="match status" value="1"/>
</dbReference>
<organism evidence="4">
    <name type="scientific">freshwater metagenome</name>
    <dbReference type="NCBI Taxonomy" id="449393"/>
    <lineage>
        <taxon>unclassified sequences</taxon>
        <taxon>metagenomes</taxon>
        <taxon>ecological metagenomes</taxon>
    </lineage>
</organism>
<feature type="domain" description="Alpha/beta hydrolase fold-3" evidence="3">
    <location>
        <begin position="77"/>
        <end position="278"/>
    </location>
</feature>
<dbReference type="Gene3D" id="3.40.50.1820">
    <property type="entry name" value="alpha/beta hydrolase"/>
    <property type="match status" value="1"/>
</dbReference>
<dbReference type="GO" id="GO:0004806">
    <property type="term" value="F:triacylglycerol lipase activity"/>
    <property type="evidence" value="ECO:0007669"/>
    <property type="project" value="TreeGrafter"/>
</dbReference>
<evidence type="ECO:0000259" key="3">
    <source>
        <dbReference type="Pfam" id="PF07859"/>
    </source>
</evidence>
<gene>
    <name evidence="4" type="ORF">UFOPK4179_00624</name>
</gene>
<sequence length="305" mass="32010">MASKEAEAYLQQVKAYQEAALGSEAAVPTLEEMRAGSVAVLETIGTMPDGVAIEEVDVDGLSALWLRPAGVATDSVVLYFHGGGYVLQSAHSHRKLTAHLAVQSNCNVLSVDYRLAPENPHPASITDAMISYKWLLKQGHAPSKIVISGDSAGGGLSLALLLAAKRDGVAQPAGAVVFSPWVDLVGTGESMDSKFGIDLMVNRHALGLMAAMFLNGASANDPYAAPLNGDFTGIAPLYIQVGGDEALLDDSTRVAVKAAHAGVSVLLEVFPEMQHVFQAAAGMIPEATDAVEKAGRWIQRTCNNF</sequence>
<dbReference type="SUPFAM" id="SSF53474">
    <property type="entry name" value="alpha/beta-Hydrolases"/>
    <property type="match status" value="1"/>
</dbReference>
<evidence type="ECO:0000313" key="4">
    <source>
        <dbReference type="EMBL" id="CAB4367834.1"/>
    </source>
</evidence>
<dbReference type="InterPro" id="IPR029058">
    <property type="entry name" value="AB_hydrolase_fold"/>
</dbReference>
<evidence type="ECO:0000256" key="2">
    <source>
        <dbReference type="ARBA" id="ARBA00022801"/>
    </source>
</evidence>
<evidence type="ECO:0000256" key="1">
    <source>
        <dbReference type="ARBA" id="ARBA00010515"/>
    </source>
</evidence>
<proteinExistence type="inferred from homology"/>
<dbReference type="PANTHER" id="PTHR48081">
    <property type="entry name" value="AB HYDROLASE SUPERFAMILY PROTEIN C4A8.06C"/>
    <property type="match status" value="1"/>
</dbReference>
<accession>A0A6J6AGX4</accession>
<dbReference type="InterPro" id="IPR050300">
    <property type="entry name" value="GDXG_lipolytic_enzyme"/>
</dbReference>
<dbReference type="AlphaFoldDB" id="A0A6J6AGX4"/>
<dbReference type="PROSITE" id="PS01173">
    <property type="entry name" value="LIPASE_GDXG_HIS"/>
    <property type="match status" value="1"/>
</dbReference>
<dbReference type="EMBL" id="CAETWZ010000046">
    <property type="protein sequence ID" value="CAB4367834.1"/>
    <property type="molecule type" value="Genomic_DNA"/>
</dbReference>
<comment type="similarity">
    <text evidence="1">Belongs to the 'GDXG' lipolytic enzyme family.</text>
</comment>
<name>A0A6J6AGX4_9ZZZZ</name>
<reference evidence="4" key="1">
    <citation type="submission" date="2020-05" db="EMBL/GenBank/DDBJ databases">
        <authorList>
            <person name="Chiriac C."/>
            <person name="Salcher M."/>
            <person name="Ghai R."/>
            <person name="Kavagutti S V."/>
        </authorList>
    </citation>
    <scope>NUCLEOTIDE SEQUENCE</scope>
</reference>
<dbReference type="InterPro" id="IPR002168">
    <property type="entry name" value="Lipase_GDXG_HIS_AS"/>
</dbReference>
<dbReference type="InterPro" id="IPR013094">
    <property type="entry name" value="AB_hydrolase_3"/>
</dbReference>
<protein>
    <submittedName>
        <fullName evidence="4">Unannotated protein</fullName>
    </submittedName>
</protein>
<keyword evidence="2" id="KW-0378">Hydrolase</keyword>
<dbReference type="PANTHER" id="PTHR48081:SF30">
    <property type="entry name" value="ACETYL-HYDROLASE LIPR-RELATED"/>
    <property type="match status" value="1"/>
</dbReference>